<reference evidence="2" key="1">
    <citation type="submission" date="2022-03" db="EMBL/GenBank/DDBJ databases">
        <authorList>
            <person name="Martin H S."/>
        </authorList>
    </citation>
    <scope>NUCLEOTIDE SEQUENCE</scope>
</reference>
<sequence length="79" mass="8556">MSKHQATGVQLGVSDLRREKQEESQQRMATQPVNRAISIAASANDGLPGIYDLCFVYGFGSQPRFGDFDGIPRTAALLA</sequence>
<dbReference type="Proteomes" id="UP000837857">
    <property type="component" value="Chromosome 14"/>
</dbReference>
<organism evidence="2 3">
    <name type="scientific">Iphiclides podalirius</name>
    <name type="common">scarce swallowtail</name>
    <dbReference type="NCBI Taxonomy" id="110791"/>
    <lineage>
        <taxon>Eukaryota</taxon>
        <taxon>Metazoa</taxon>
        <taxon>Ecdysozoa</taxon>
        <taxon>Arthropoda</taxon>
        <taxon>Hexapoda</taxon>
        <taxon>Insecta</taxon>
        <taxon>Pterygota</taxon>
        <taxon>Neoptera</taxon>
        <taxon>Endopterygota</taxon>
        <taxon>Lepidoptera</taxon>
        <taxon>Glossata</taxon>
        <taxon>Ditrysia</taxon>
        <taxon>Papilionoidea</taxon>
        <taxon>Papilionidae</taxon>
        <taxon>Papilioninae</taxon>
        <taxon>Iphiclides</taxon>
    </lineage>
</organism>
<accession>A0ABN8I0U4</accession>
<proteinExistence type="predicted"/>
<evidence type="ECO:0000313" key="2">
    <source>
        <dbReference type="EMBL" id="CAH2042733.1"/>
    </source>
</evidence>
<gene>
    <name evidence="2" type="ORF">IPOD504_LOCUS4048</name>
</gene>
<feature type="non-terminal residue" evidence="2">
    <location>
        <position position="1"/>
    </location>
</feature>
<evidence type="ECO:0000256" key="1">
    <source>
        <dbReference type="SAM" id="MobiDB-lite"/>
    </source>
</evidence>
<keyword evidence="3" id="KW-1185">Reference proteome</keyword>
<protein>
    <submittedName>
        <fullName evidence="2">Uncharacterized protein</fullName>
    </submittedName>
</protein>
<evidence type="ECO:0000313" key="3">
    <source>
        <dbReference type="Proteomes" id="UP000837857"/>
    </source>
</evidence>
<feature type="region of interest" description="Disordered" evidence="1">
    <location>
        <begin position="1"/>
        <end position="31"/>
    </location>
</feature>
<feature type="compositionally biased region" description="Basic and acidic residues" evidence="1">
    <location>
        <begin position="15"/>
        <end position="25"/>
    </location>
</feature>
<name>A0ABN8I0U4_9NEOP</name>
<dbReference type="EMBL" id="OW152826">
    <property type="protein sequence ID" value="CAH2042733.1"/>
    <property type="molecule type" value="Genomic_DNA"/>
</dbReference>